<dbReference type="EMBL" id="JADIME010000042">
    <property type="protein sequence ID" value="MBO8465165.1"/>
    <property type="molecule type" value="Genomic_DNA"/>
</dbReference>
<sequence>MIYRIADNIVCPLGSGSANVYEAMKEGRYSSRLHDGQEGGIEPYFASVFEEGRFAAGCLADDGAESLVPGDNAGSIRTGGGSFRTDGVSFRTDGMTRLESLMAESVAGALEQLVSNGFRDFDTASSRVIFIVSTTKGNIGLLKPEDGFSNDGRLLLSHSADVLAKAFSNPNRPLTVSNACISGLSAQIVADRLLSSGKYDFAVVTGADLLCPFIISGFQSFRALSAERARSFDVSRTGLNLGEAAATIVYASPEAAVKVGEAAKLGGKYITMAAGSIANDATHISAPSRTGEGLFRTLSDLSPVLEGHKVGLICAHGTATAYNDAMEAVAISRASLEKVPVNSLKGYIGHTLGAAGVIESIIPMYEMCFGEILPVPDFHEIGVPVPLDVVYSPRHFDGDAFIKTVSGFGGCNASAVFIASGEISFSEDKNPVQDGPVLGRLLKNVRLDVSGNDVNDMYRDKMPDYPKFFKMDMLSRLGFMAAEQLLEDFDGGLDDAAIILAGRHASLDNDVKYMSTITPGDYYPSPALFVYTLANIVAGEIAIRHGIHGETTFYIEDAYDRRFMETEAERIIGGGRSSKVIFGWIDWYDGKGCAELSLMAKA</sequence>
<evidence type="ECO:0000256" key="1">
    <source>
        <dbReference type="ARBA" id="ARBA00008467"/>
    </source>
</evidence>
<dbReference type="InterPro" id="IPR020841">
    <property type="entry name" value="PKS_Beta-ketoAc_synthase_dom"/>
</dbReference>
<reference evidence="5" key="2">
    <citation type="journal article" date="2021" name="PeerJ">
        <title>Extensive microbial diversity within the chicken gut microbiome revealed by metagenomics and culture.</title>
        <authorList>
            <person name="Gilroy R."/>
            <person name="Ravi A."/>
            <person name="Getino M."/>
            <person name="Pursley I."/>
            <person name="Horton D.L."/>
            <person name="Alikhan N.F."/>
            <person name="Baker D."/>
            <person name="Gharbi K."/>
            <person name="Hall N."/>
            <person name="Watson M."/>
            <person name="Adriaenssens E.M."/>
            <person name="Foster-Nyarko E."/>
            <person name="Jarju S."/>
            <person name="Secka A."/>
            <person name="Antonio M."/>
            <person name="Oren A."/>
            <person name="Chaudhuri R.R."/>
            <person name="La Ragione R."/>
            <person name="Hildebrand F."/>
            <person name="Pallen M.J."/>
        </authorList>
    </citation>
    <scope>NUCLEOTIDE SEQUENCE</scope>
    <source>
        <strain evidence="5">10037</strain>
    </source>
</reference>
<proteinExistence type="inferred from homology"/>
<evidence type="ECO:0000313" key="6">
    <source>
        <dbReference type="Proteomes" id="UP000823597"/>
    </source>
</evidence>
<dbReference type="InterPro" id="IPR016039">
    <property type="entry name" value="Thiolase-like"/>
</dbReference>
<dbReference type="Pfam" id="PF00109">
    <property type="entry name" value="ketoacyl-synt"/>
    <property type="match status" value="1"/>
</dbReference>
<evidence type="ECO:0000256" key="2">
    <source>
        <dbReference type="ARBA" id="ARBA00022679"/>
    </source>
</evidence>
<dbReference type="AlphaFoldDB" id="A0A9D9I395"/>
<comment type="caution">
    <text evidence="5">The sequence shown here is derived from an EMBL/GenBank/DDBJ whole genome shotgun (WGS) entry which is preliminary data.</text>
</comment>
<dbReference type="Gene3D" id="3.40.47.10">
    <property type="match status" value="1"/>
</dbReference>
<dbReference type="InterPro" id="IPR014030">
    <property type="entry name" value="Ketoacyl_synth_N"/>
</dbReference>
<evidence type="ECO:0000313" key="5">
    <source>
        <dbReference type="EMBL" id="MBO8465165.1"/>
    </source>
</evidence>
<evidence type="ECO:0000256" key="3">
    <source>
        <dbReference type="RuleBase" id="RU003694"/>
    </source>
</evidence>
<dbReference type="InterPro" id="IPR014031">
    <property type="entry name" value="Ketoacyl_synth_C"/>
</dbReference>
<evidence type="ECO:0000259" key="4">
    <source>
        <dbReference type="PROSITE" id="PS52004"/>
    </source>
</evidence>
<dbReference type="SUPFAM" id="SSF53901">
    <property type="entry name" value="Thiolase-like"/>
    <property type="match status" value="3"/>
</dbReference>
<accession>A0A9D9I395</accession>
<protein>
    <submittedName>
        <fullName evidence="5">3-oxoacyl-ACP synthase</fullName>
    </submittedName>
</protein>
<gene>
    <name evidence="5" type="ORF">IAB93_04105</name>
</gene>
<organism evidence="5 6">
    <name type="scientific">Candidatus Merdivivens pullistercoris</name>
    <dbReference type="NCBI Taxonomy" id="2840873"/>
    <lineage>
        <taxon>Bacteria</taxon>
        <taxon>Pseudomonadati</taxon>
        <taxon>Bacteroidota</taxon>
        <taxon>Bacteroidia</taxon>
        <taxon>Bacteroidales</taxon>
        <taxon>Muribaculaceae</taxon>
        <taxon>Muribaculaceae incertae sedis</taxon>
        <taxon>Candidatus Merdivivens</taxon>
    </lineage>
</organism>
<dbReference type="GO" id="GO:0005829">
    <property type="term" value="C:cytosol"/>
    <property type="evidence" value="ECO:0007669"/>
    <property type="project" value="TreeGrafter"/>
</dbReference>
<dbReference type="GO" id="GO:0006633">
    <property type="term" value="P:fatty acid biosynthetic process"/>
    <property type="evidence" value="ECO:0007669"/>
    <property type="project" value="TreeGrafter"/>
</dbReference>
<dbReference type="PANTHER" id="PTHR11712:SF320">
    <property type="entry name" value="BETA-KETOACYL SYNTHASE"/>
    <property type="match status" value="1"/>
</dbReference>
<keyword evidence="2 3" id="KW-0808">Transferase</keyword>
<dbReference type="PANTHER" id="PTHR11712">
    <property type="entry name" value="POLYKETIDE SYNTHASE-RELATED"/>
    <property type="match status" value="1"/>
</dbReference>
<dbReference type="Proteomes" id="UP000823597">
    <property type="component" value="Unassembled WGS sequence"/>
</dbReference>
<dbReference type="SMART" id="SM00825">
    <property type="entry name" value="PKS_KS"/>
    <property type="match status" value="1"/>
</dbReference>
<comment type="similarity">
    <text evidence="1 3">Belongs to the thiolase-like superfamily. Beta-ketoacyl-ACP synthases family.</text>
</comment>
<dbReference type="Pfam" id="PF02801">
    <property type="entry name" value="Ketoacyl-synt_C"/>
    <property type="match status" value="1"/>
</dbReference>
<name>A0A9D9I395_9BACT</name>
<dbReference type="PROSITE" id="PS52004">
    <property type="entry name" value="KS3_2"/>
    <property type="match status" value="1"/>
</dbReference>
<reference evidence="5" key="1">
    <citation type="submission" date="2020-10" db="EMBL/GenBank/DDBJ databases">
        <authorList>
            <person name="Gilroy R."/>
        </authorList>
    </citation>
    <scope>NUCLEOTIDE SEQUENCE</scope>
    <source>
        <strain evidence="5">10037</strain>
    </source>
</reference>
<dbReference type="InterPro" id="IPR000794">
    <property type="entry name" value="Beta-ketoacyl_synthase"/>
</dbReference>
<dbReference type="GO" id="GO:0004315">
    <property type="term" value="F:3-oxoacyl-[acyl-carrier-protein] synthase activity"/>
    <property type="evidence" value="ECO:0007669"/>
    <property type="project" value="TreeGrafter"/>
</dbReference>
<feature type="domain" description="Ketosynthase family 3 (KS3)" evidence="4">
    <location>
        <begin position="42"/>
        <end position="419"/>
    </location>
</feature>